<protein>
    <submittedName>
        <fullName evidence="2">Uncharacterized protein</fullName>
    </submittedName>
</protein>
<accession>A0A8J2KVD2</accession>
<organism evidence="2 3">
    <name type="scientific">Allacma fusca</name>
    <dbReference type="NCBI Taxonomy" id="39272"/>
    <lineage>
        <taxon>Eukaryota</taxon>
        <taxon>Metazoa</taxon>
        <taxon>Ecdysozoa</taxon>
        <taxon>Arthropoda</taxon>
        <taxon>Hexapoda</taxon>
        <taxon>Collembola</taxon>
        <taxon>Symphypleona</taxon>
        <taxon>Sminthuridae</taxon>
        <taxon>Allacma</taxon>
    </lineage>
</organism>
<feature type="transmembrane region" description="Helical" evidence="1">
    <location>
        <begin position="30"/>
        <end position="58"/>
    </location>
</feature>
<dbReference type="EMBL" id="CAJVCH010531794">
    <property type="protein sequence ID" value="CAG7824132.1"/>
    <property type="molecule type" value="Genomic_DNA"/>
</dbReference>
<name>A0A8J2KVD2_9HEXA</name>
<evidence type="ECO:0000256" key="1">
    <source>
        <dbReference type="SAM" id="Phobius"/>
    </source>
</evidence>
<reference evidence="2" key="1">
    <citation type="submission" date="2021-06" db="EMBL/GenBank/DDBJ databases">
        <authorList>
            <person name="Hodson N. C."/>
            <person name="Mongue J. A."/>
            <person name="Jaron S. K."/>
        </authorList>
    </citation>
    <scope>NUCLEOTIDE SEQUENCE</scope>
</reference>
<dbReference type="AlphaFoldDB" id="A0A8J2KVD2"/>
<comment type="caution">
    <text evidence="2">The sequence shown here is derived from an EMBL/GenBank/DDBJ whole genome shotgun (WGS) entry which is preliminary data.</text>
</comment>
<evidence type="ECO:0000313" key="2">
    <source>
        <dbReference type="EMBL" id="CAG7824132.1"/>
    </source>
</evidence>
<sequence length="72" mass="8357">MLYMMGDSLVAHKLVRQEPRVQVSENEEIIFRWVFIGIIIFLALIIHAVQILMAWVLYRGANMVGKITKLND</sequence>
<keyword evidence="3" id="KW-1185">Reference proteome</keyword>
<keyword evidence="1" id="KW-0472">Membrane</keyword>
<dbReference type="Proteomes" id="UP000708208">
    <property type="component" value="Unassembled WGS sequence"/>
</dbReference>
<gene>
    <name evidence="2" type="ORF">AFUS01_LOCUS34307</name>
</gene>
<keyword evidence="1" id="KW-1133">Transmembrane helix</keyword>
<proteinExistence type="predicted"/>
<evidence type="ECO:0000313" key="3">
    <source>
        <dbReference type="Proteomes" id="UP000708208"/>
    </source>
</evidence>
<keyword evidence="1" id="KW-0812">Transmembrane</keyword>